<sequence length="373" mass="44278">MAEQKALDEVTDMELEYKHGRKLKPTVFDEGSFVQMNYRKYYYEGAKRYNQNKCDLMIDTLENKAVKKLVDVTTYPFKFTYVVPATEKIPEYDEDTNVVTINGQTLDLDYYYIMKKGQYVKYDKIVPDKITFENDAIKLFDINCYADKKKIIGNIFTTHDNYNHYDYNSYRGKIIRTDNSCGISEKIEIRLNKPSYVSHIATAKNIELMERKYDISDRVPTVNLEKSSWVEEFELLYKDMKTKNWRSIGKFVGNTEKDETRIKLNEFDMVYTDKILFSPLKVHKGLALNCCVALFGLSTDKIDQCTEFKKYDFELGATRKLARKTDHLKDLIRFDVFKKYQYKSNRKEKRDNLDNDYANWKYEQTHIVDNDHE</sequence>
<protein>
    <submittedName>
        <fullName evidence="1">Uncharacterized protein</fullName>
    </submittedName>
</protein>
<dbReference type="EMBL" id="MN739781">
    <property type="protein sequence ID" value="QHT26225.1"/>
    <property type="molecule type" value="Genomic_DNA"/>
</dbReference>
<accession>A0A6C0EFV8</accession>
<organism evidence="1">
    <name type="scientific">viral metagenome</name>
    <dbReference type="NCBI Taxonomy" id="1070528"/>
    <lineage>
        <taxon>unclassified sequences</taxon>
        <taxon>metagenomes</taxon>
        <taxon>organismal metagenomes</taxon>
    </lineage>
</organism>
<evidence type="ECO:0000313" key="1">
    <source>
        <dbReference type="EMBL" id="QHT26225.1"/>
    </source>
</evidence>
<proteinExistence type="predicted"/>
<reference evidence="1" key="1">
    <citation type="journal article" date="2020" name="Nature">
        <title>Giant virus diversity and host interactions through global metagenomics.</title>
        <authorList>
            <person name="Schulz F."/>
            <person name="Roux S."/>
            <person name="Paez-Espino D."/>
            <person name="Jungbluth S."/>
            <person name="Walsh D.A."/>
            <person name="Denef V.J."/>
            <person name="McMahon K.D."/>
            <person name="Konstantinidis K.T."/>
            <person name="Eloe-Fadrosh E.A."/>
            <person name="Kyrpides N.C."/>
            <person name="Woyke T."/>
        </authorList>
    </citation>
    <scope>NUCLEOTIDE SEQUENCE</scope>
    <source>
        <strain evidence="1">GVMAG-M-3300023179-27</strain>
    </source>
</reference>
<name>A0A6C0EFV8_9ZZZZ</name>
<dbReference type="AlphaFoldDB" id="A0A6C0EFV8"/>